<dbReference type="AlphaFoldDB" id="A0A7V8RCG7"/>
<keyword evidence="3" id="KW-1185">Reference proteome</keyword>
<gene>
    <name evidence="2" type="primary">epsI</name>
    <name evidence="2" type="ORF">FG486_06160</name>
</gene>
<accession>A0A7V8RCG7</accession>
<evidence type="ECO:0000313" key="3">
    <source>
        <dbReference type="Proteomes" id="UP000589292"/>
    </source>
</evidence>
<sequence length="220" mass="24507">MNRRDFTLGALLGLGGLGGFYLRHHSAKPVRRPPDLARLIPKMVGPWQQIGVHDVILPPADALSQSLYDRFLVRGYRMQQRPPLTLVIAYGAVQSYRLQLHRPESCYPASGFALKSRQDITLDGISASFLMAERDLTTEAVLYWSRIGDRFPRNISEQRLAIARAALRLQLTDGILVRIAIRNADPADALAAMREFVSALDNAMPPTGRMLLFGGRFSPP</sequence>
<protein>
    <submittedName>
        <fullName evidence="2">EpsI family protein</fullName>
    </submittedName>
</protein>
<dbReference type="NCBIfam" id="TIGR02914">
    <property type="entry name" value="EpsI_fam"/>
    <property type="match status" value="1"/>
</dbReference>
<evidence type="ECO:0000313" key="2">
    <source>
        <dbReference type="EMBL" id="MBA1373916.1"/>
    </source>
</evidence>
<dbReference type="RefSeq" id="WP_181266926.1">
    <property type="nucleotide sequence ID" value="NZ_BAAAGB010000001.1"/>
</dbReference>
<dbReference type="EMBL" id="VDES01000002">
    <property type="protein sequence ID" value="MBA1373916.1"/>
    <property type="molecule type" value="Genomic_DNA"/>
</dbReference>
<name>A0A7V8RCG7_9SPHN</name>
<dbReference type="Proteomes" id="UP000589292">
    <property type="component" value="Unassembled WGS sequence"/>
</dbReference>
<evidence type="ECO:0000259" key="1">
    <source>
        <dbReference type="Pfam" id="PF11984"/>
    </source>
</evidence>
<feature type="domain" description="Methanolan biosynthesis EpsI" evidence="1">
    <location>
        <begin position="10"/>
        <end position="206"/>
    </location>
</feature>
<organism evidence="2 3">
    <name type="scientific">Sphingomonas ursincola</name>
    <dbReference type="NCBI Taxonomy" id="56361"/>
    <lineage>
        <taxon>Bacteria</taxon>
        <taxon>Pseudomonadati</taxon>
        <taxon>Pseudomonadota</taxon>
        <taxon>Alphaproteobacteria</taxon>
        <taxon>Sphingomonadales</taxon>
        <taxon>Sphingomonadaceae</taxon>
        <taxon>Sphingomonas</taxon>
    </lineage>
</organism>
<reference evidence="2 3" key="1">
    <citation type="journal article" date="1994" name="Int. J. Syst. Bacteriol.">
        <title>Phylogenetic positions of novel aerobic, bacteriochlorophyll a-containing bacteria and description of Roseococcus thiosulfatophilus gen. nov., sp. nov., Erythromicrobium ramosum gen. nov., sp. nov., and Erythrobacter litoralis sp. nov.</title>
        <authorList>
            <person name="Yurkov V."/>
            <person name="Stackebrandt E."/>
            <person name="Holmes A."/>
            <person name="Fuerst J.A."/>
            <person name="Hugenholtz P."/>
            <person name="Golecki J."/>
            <person name="Gad'on N."/>
            <person name="Gorlenko V.M."/>
            <person name="Kompantseva E.I."/>
            <person name="Drews G."/>
        </authorList>
    </citation>
    <scope>NUCLEOTIDE SEQUENCE [LARGE SCALE GENOMIC DNA]</scope>
    <source>
        <strain evidence="2 3">KR-99</strain>
    </source>
</reference>
<dbReference type="Pfam" id="PF11984">
    <property type="entry name" value="DUF3485"/>
    <property type="match status" value="1"/>
</dbReference>
<comment type="caution">
    <text evidence="2">The sequence shown here is derived from an EMBL/GenBank/DDBJ whole genome shotgun (WGS) entry which is preliminary data.</text>
</comment>
<proteinExistence type="predicted"/>
<dbReference type="InterPro" id="IPR014263">
    <property type="entry name" value="Methanolan_biosynth_EpsI"/>
</dbReference>